<protein>
    <submittedName>
        <fullName evidence="1">Uncharacterized protein</fullName>
    </submittedName>
</protein>
<dbReference type="InterPro" id="IPR032675">
    <property type="entry name" value="LRR_dom_sf"/>
</dbReference>
<dbReference type="EMBL" id="OA883619">
    <property type="protein sequence ID" value="CAD7279314.1"/>
    <property type="molecule type" value="Genomic_DNA"/>
</dbReference>
<reference evidence="1" key="1">
    <citation type="submission" date="2020-11" db="EMBL/GenBank/DDBJ databases">
        <authorList>
            <person name="Tran Van P."/>
        </authorList>
    </citation>
    <scope>NUCLEOTIDE SEQUENCE</scope>
</reference>
<keyword evidence="2" id="KW-1185">Reference proteome</keyword>
<dbReference type="EMBL" id="CAJPEX010001582">
    <property type="protein sequence ID" value="CAG0919466.1"/>
    <property type="molecule type" value="Genomic_DNA"/>
</dbReference>
<dbReference type="GO" id="GO:0019005">
    <property type="term" value="C:SCF ubiquitin ligase complex"/>
    <property type="evidence" value="ECO:0007669"/>
    <property type="project" value="TreeGrafter"/>
</dbReference>
<dbReference type="GO" id="GO:0031146">
    <property type="term" value="P:SCF-dependent proteasomal ubiquitin-dependent protein catabolic process"/>
    <property type="evidence" value="ECO:0007669"/>
    <property type="project" value="TreeGrafter"/>
</dbReference>
<name>A0A7R9GG05_9CRUS</name>
<proteinExistence type="predicted"/>
<dbReference type="Proteomes" id="UP000678499">
    <property type="component" value="Unassembled WGS sequence"/>
</dbReference>
<gene>
    <name evidence="1" type="ORF">NMOB1V02_LOCUS6990</name>
</gene>
<dbReference type="Gene3D" id="3.80.10.10">
    <property type="entry name" value="Ribonuclease Inhibitor"/>
    <property type="match status" value="2"/>
</dbReference>
<dbReference type="OrthoDB" id="6367911at2759"/>
<accession>A0A7R9GG05</accession>
<organism evidence="1">
    <name type="scientific">Notodromas monacha</name>
    <dbReference type="NCBI Taxonomy" id="399045"/>
    <lineage>
        <taxon>Eukaryota</taxon>
        <taxon>Metazoa</taxon>
        <taxon>Ecdysozoa</taxon>
        <taxon>Arthropoda</taxon>
        <taxon>Crustacea</taxon>
        <taxon>Oligostraca</taxon>
        <taxon>Ostracoda</taxon>
        <taxon>Podocopa</taxon>
        <taxon>Podocopida</taxon>
        <taxon>Cypridocopina</taxon>
        <taxon>Cypridoidea</taxon>
        <taxon>Cyprididae</taxon>
        <taxon>Notodromas</taxon>
    </lineage>
</organism>
<dbReference type="SUPFAM" id="SSF52047">
    <property type="entry name" value="RNI-like"/>
    <property type="match status" value="1"/>
</dbReference>
<sequence length="1182" mass="133773">MDEVETSARMADILNFTSRGMVEDCCFIRNQLIAYEDPENLEKVGRALVFLVLGPVGRGDPRRTNLLTSVLEYADFKFRGVWRESGLCDFGHEIRFFRELEENHTREDLHIMTRNLPEEACKDHLTMATDFVLQEGPLIMFRLDFLCKLQAYDAALNLCSWVIMALITPQNIEVDWTTTVEQRKFMLSSLLERQMELMYKTYGSFQDFWSKISHCADAVRVVRQMINDSVPTYPVVSEDGDTSSQSKLAKDPGLLIWATAGLPNAKSHYLDNSVELRAKNFSLTTVIKAWVILWSAEAEKLNQLESNNLEAEAKSCRASIACLMEEMATLVFDKSADLLNRELMLTAFSLQPSEKRLRLLEKYKDTWSVDRRILSDVDFSADVALARKKLDELSRSSVGKENDTGGLKRKYSDWENSSNKKWPLREHHTDFSSTYIGRKKRAIDVRCVNTALPVFEEADMYQIACMRPVMCDHHRNLDESDVVGSTNFLQSNHCFTTLTRLGIENIGLKLDIHSLIAELRHSALTWLFGWDHLEPLGRSFLREFPRKVIPDRVLVSYVSNPDEAEMLKIEGETYYRMVKNMPSITDPPEPASPPAPPRIPEVVVQESTEVREQTENSTIRCDVDRAPGTFLSISWNGEGNDVLMSNDVFCNLASSAVEPVAKSDSAKKPRKEPDASHRHVSELLMPQRKGPMALEKMVISRVSLWLSSDNAGRSAVVSQSLKGGPFPYDLTGKILKSSIETFFDSNVTWTSKSSQKLLELIECLLQLDVADLDLSSVFRKRRIAGYFNSQLERALISNLPRLSHLRSINLMGKATTPILQCIAANCKRLVELTCNLSSIDDKGLACFGDFLDGSGCPNLECFRFHECWLVTPPAVGKLLLGLKKLTVLGYDSSFRAVTEFLKLQKASAEAQDVSSDSNSSPTLHLSHLVEKESEYSDGVLPRRAFRNVNFRHVASACPRVTHLNFLYMDEEIFAEFGQFDKLSSITMELRHGGGGPFFQAYISAFGNRLRELNFTCEDFSVKALMELGRHCHNLEKLKIIRKHSSGCASEFPLTCTGFSRLEVLSITNHFTDEPISEEEVTFCLRNAFNVQELYLSGELGFMSDDFWDKFLRSVNPLVQLRSFRFDSFPEAVNLGFSTARLFIDSCPNLNKISVGTWKNISSEDIGDLKLEVAMENYDLVIC</sequence>
<evidence type="ECO:0000313" key="1">
    <source>
        <dbReference type="EMBL" id="CAD7279314.1"/>
    </source>
</evidence>
<dbReference type="PANTHER" id="PTHR13318">
    <property type="entry name" value="PARTNER OF PAIRED, ISOFORM B-RELATED"/>
    <property type="match status" value="1"/>
</dbReference>
<dbReference type="AlphaFoldDB" id="A0A7R9GG05"/>
<evidence type="ECO:0000313" key="2">
    <source>
        <dbReference type="Proteomes" id="UP000678499"/>
    </source>
</evidence>